<evidence type="ECO:0000259" key="10">
    <source>
        <dbReference type="SMART" id="SM00382"/>
    </source>
</evidence>
<keyword evidence="12" id="KW-1185">Reference proteome</keyword>
<comment type="subcellular location">
    <subcellularLocation>
        <location evidence="1">Cytoplasm</location>
    </subcellularLocation>
</comment>
<keyword evidence="4" id="KW-0963">Cytoplasm</keyword>
<evidence type="ECO:0000313" key="12">
    <source>
        <dbReference type="Proteomes" id="UP000271087"/>
    </source>
</evidence>
<dbReference type="InterPro" id="IPR003593">
    <property type="entry name" value="AAA+_ATPase"/>
</dbReference>
<reference evidence="11 12" key="2">
    <citation type="submission" date="2018-08" db="EMBL/GenBank/DDBJ databases">
        <authorList>
            <person name="Laetsch R D."/>
            <person name="Stevens L."/>
            <person name="Kumar S."/>
            <person name="Blaxter L. M."/>
        </authorList>
    </citation>
    <scope>NUCLEOTIDE SEQUENCE [LARGE SCALE GENOMIC DNA]</scope>
</reference>
<evidence type="ECO:0000256" key="1">
    <source>
        <dbReference type="ARBA" id="ARBA00004496"/>
    </source>
</evidence>
<sequence>MFTSVYILSGKLEYVIRQLYSAKRMIRGIVQLYEMPDYTSDDTHKNKKEVVEDGDKPFQSLDENDIMVLKRYGQGAYAEQLKQLETDIEECVKKVNELSGVKESDTGLAPPALWDIAADKQAMQSEQPLQVARCTKIITSEGHEPRYLINVKQFAKFVVDLADTVAPTDIEEGMRVGVDRNKYQIHLPLPAKIDPSVTMMQVEEKPDVTYADVGGCKEQIEKLREVVETPLLHPERFVNLGIEPPKGVLLYGPPGTGKTLCARAVANRTDACFIRVIGSELVQKYVGEGARMVRELFEMARSKKACLIFFDEIDAVGGARFDDGMGGDNEVQRTMLELINQLDGFDPRGNIKVLMATNRPDTLDPALVRPGRLDRKIEFALPDLAGRTHILKIHAKQMSIEKDIRYDLLARLCPNSTVFMNASIQLLNNLELMSEILSTGAEIRSVCTEAGMFAIRARRKLATEKDFLEAVNKVVKGYAKFSATPRYLTHN</sequence>
<proteinExistence type="inferred from homology"/>
<evidence type="ECO:0000256" key="5">
    <source>
        <dbReference type="ARBA" id="ARBA00022741"/>
    </source>
</evidence>
<evidence type="ECO:0000256" key="4">
    <source>
        <dbReference type="ARBA" id="ARBA00022490"/>
    </source>
</evidence>
<dbReference type="GO" id="GO:0000502">
    <property type="term" value="C:proteasome complex"/>
    <property type="evidence" value="ECO:0007669"/>
    <property type="project" value="UniProtKB-KW"/>
</dbReference>
<dbReference type="Pfam" id="PF00004">
    <property type="entry name" value="AAA"/>
    <property type="match status" value="1"/>
</dbReference>
<dbReference type="InterPro" id="IPR027417">
    <property type="entry name" value="P-loop_NTPase"/>
</dbReference>
<evidence type="ECO:0000313" key="11">
    <source>
        <dbReference type="EMBL" id="VDK70916.1"/>
    </source>
</evidence>
<dbReference type="Gene3D" id="1.10.8.60">
    <property type="match status" value="1"/>
</dbReference>
<protein>
    <recommendedName>
        <fullName evidence="3">26S proteasome regulatory subunit 7</fullName>
    </recommendedName>
    <alternativeName>
        <fullName evidence="8">Proteasome 26S subunit ATPase 2</fullName>
    </alternativeName>
</protein>
<dbReference type="EMBL" id="UYRW01000797">
    <property type="protein sequence ID" value="VDK70916.1"/>
    <property type="molecule type" value="Genomic_DNA"/>
</dbReference>
<dbReference type="InterPro" id="IPR050221">
    <property type="entry name" value="26S_Proteasome_ATPase"/>
</dbReference>
<dbReference type="Gene3D" id="3.40.50.300">
    <property type="entry name" value="P-loop containing nucleotide triphosphate hydrolases"/>
    <property type="match status" value="1"/>
</dbReference>
<keyword evidence="5 9" id="KW-0547">Nucleotide-binding</keyword>
<dbReference type="InterPro" id="IPR012340">
    <property type="entry name" value="NA-bd_OB-fold"/>
</dbReference>
<keyword evidence="7" id="KW-0647">Proteasome</keyword>
<dbReference type="OrthoDB" id="1664597at2759"/>
<dbReference type="GO" id="GO:0016887">
    <property type="term" value="F:ATP hydrolysis activity"/>
    <property type="evidence" value="ECO:0007669"/>
    <property type="project" value="InterPro"/>
</dbReference>
<dbReference type="CDD" id="cd19502">
    <property type="entry name" value="RecA-like_PAN_like"/>
    <property type="match status" value="1"/>
</dbReference>
<dbReference type="Proteomes" id="UP000271087">
    <property type="component" value="Unassembled WGS sequence"/>
</dbReference>
<dbReference type="Pfam" id="PF21236">
    <property type="entry name" value="OB_PRS7"/>
    <property type="match status" value="1"/>
</dbReference>
<dbReference type="PANTHER" id="PTHR23073">
    <property type="entry name" value="26S PROTEASOME REGULATORY SUBUNIT"/>
    <property type="match status" value="1"/>
</dbReference>
<dbReference type="InterPro" id="IPR048723">
    <property type="entry name" value="OB_PRS7"/>
</dbReference>
<comment type="similarity">
    <text evidence="2 9">Belongs to the AAA ATPase family.</text>
</comment>
<feature type="domain" description="AAA+ ATPase" evidence="10">
    <location>
        <begin position="244"/>
        <end position="383"/>
    </location>
</feature>
<gene>
    <name evidence="11" type="ORF">NOO_LOCUS3882</name>
</gene>
<dbReference type="InterPro" id="IPR003959">
    <property type="entry name" value="ATPase_AAA_core"/>
</dbReference>
<evidence type="ECO:0000256" key="6">
    <source>
        <dbReference type="ARBA" id="ARBA00022840"/>
    </source>
</evidence>
<dbReference type="FunFam" id="2.40.50.140:FF:000075">
    <property type="entry name" value="26S protease regulatory subunit 7"/>
    <property type="match status" value="1"/>
</dbReference>
<evidence type="ECO:0000256" key="7">
    <source>
        <dbReference type="ARBA" id="ARBA00022942"/>
    </source>
</evidence>
<reference evidence="13" key="1">
    <citation type="submission" date="2016-06" db="UniProtKB">
        <authorList>
            <consortium name="WormBaseParasite"/>
        </authorList>
    </citation>
    <scope>IDENTIFICATION</scope>
</reference>
<dbReference type="SUPFAM" id="SSF52540">
    <property type="entry name" value="P-loop containing nucleoside triphosphate hydrolases"/>
    <property type="match status" value="1"/>
</dbReference>
<organism evidence="13">
    <name type="scientific">Onchocerca ochengi</name>
    <name type="common">Filarial nematode worm</name>
    <dbReference type="NCBI Taxonomy" id="42157"/>
    <lineage>
        <taxon>Eukaryota</taxon>
        <taxon>Metazoa</taxon>
        <taxon>Ecdysozoa</taxon>
        <taxon>Nematoda</taxon>
        <taxon>Chromadorea</taxon>
        <taxon>Rhabditida</taxon>
        <taxon>Spirurina</taxon>
        <taxon>Spiruromorpha</taxon>
        <taxon>Filarioidea</taxon>
        <taxon>Onchocercidae</taxon>
        <taxon>Onchocerca</taxon>
    </lineage>
</organism>
<evidence type="ECO:0000313" key="13">
    <source>
        <dbReference type="WBParaSite" id="nOo.2.0.1.t03882-RA"/>
    </source>
</evidence>
<dbReference type="FunFam" id="3.40.50.300:FF:000027">
    <property type="entry name" value="26S protease regulatory subunit 7"/>
    <property type="match status" value="1"/>
</dbReference>
<dbReference type="Pfam" id="PF17862">
    <property type="entry name" value="AAA_lid_3"/>
    <property type="match status" value="1"/>
</dbReference>
<dbReference type="STRING" id="42157.A0A182E791"/>
<dbReference type="GO" id="GO:0005524">
    <property type="term" value="F:ATP binding"/>
    <property type="evidence" value="ECO:0007669"/>
    <property type="project" value="UniProtKB-KW"/>
</dbReference>
<dbReference type="InterPro" id="IPR041569">
    <property type="entry name" value="AAA_lid_3"/>
</dbReference>
<dbReference type="WBParaSite" id="nOo.2.0.1.t03882-RA">
    <property type="protein sequence ID" value="nOo.2.0.1.t03882-RA"/>
    <property type="gene ID" value="nOo.2.0.1.g03882"/>
</dbReference>
<evidence type="ECO:0000256" key="3">
    <source>
        <dbReference type="ARBA" id="ARBA00021111"/>
    </source>
</evidence>
<keyword evidence="6 9" id="KW-0067">ATP-binding</keyword>
<dbReference type="GO" id="GO:0005737">
    <property type="term" value="C:cytoplasm"/>
    <property type="evidence" value="ECO:0007669"/>
    <property type="project" value="UniProtKB-SubCell"/>
</dbReference>
<dbReference type="SMART" id="SM00382">
    <property type="entry name" value="AAA"/>
    <property type="match status" value="1"/>
</dbReference>
<evidence type="ECO:0000256" key="9">
    <source>
        <dbReference type="RuleBase" id="RU003651"/>
    </source>
</evidence>
<dbReference type="InterPro" id="IPR003960">
    <property type="entry name" value="ATPase_AAA_CS"/>
</dbReference>
<accession>A0A182E791</accession>
<dbReference type="AlphaFoldDB" id="A0A182E791"/>
<dbReference type="Gene3D" id="2.40.50.140">
    <property type="entry name" value="Nucleic acid-binding proteins"/>
    <property type="match status" value="1"/>
</dbReference>
<evidence type="ECO:0000256" key="2">
    <source>
        <dbReference type="ARBA" id="ARBA00006914"/>
    </source>
</evidence>
<name>A0A182E791_ONCOC</name>
<dbReference type="PROSITE" id="PS00674">
    <property type="entry name" value="AAA"/>
    <property type="match status" value="1"/>
</dbReference>
<evidence type="ECO:0000256" key="8">
    <source>
        <dbReference type="ARBA" id="ARBA00030937"/>
    </source>
</evidence>